<evidence type="ECO:0000259" key="3">
    <source>
        <dbReference type="PROSITE" id="PS50030"/>
    </source>
</evidence>
<dbReference type="Gene3D" id="3.10.20.90">
    <property type="entry name" value="Phosphatidylinositol 3-kinase Catalytic Subunit, Chain A, domain 1"/>
    <property type="match status" value="1"/>
</dbReference>
<dbReference type="InterPro" id="IPR015940">
    <property type="entry name" value="UBA"/>
</dbReference>
<dbReference type="InterPro" id="IPR039749">
    <property type="entry name" value="NUB1"/>
</dbReference>
<dbReference type="CDD" id="cd14291">
    <property type="entry name" value="UBA1_NUB1_like"/>
    <property type="match status" value="1"/>
</dbReference>
<organism evidence="5 6">
    <name type="scientific">Galleria mellonella</name>
    <name type="common">Greater wax moth</name>
    <dbReference type="NCBI Taxonomy" id="7137"/>
    <lineage>
        <taxon>Eukaryota</taxon>
        <taxon>Metazoa</taxon>
        <taxon>Ecdysozoa</taxon>
        <taxon>Arthropoda</taxon>
        <taxon>Hexapoda</taxon>
        <taxon>Insecta</taxon>
        <taxon>Pterygota</taxon>
        <taxon>Neoptera</taxon>
        <taxon>Endopterygota</taxon>
        <taxon>Lepidoptera</taxon>
        <taxon>Glossata</taxon>
        <taxon>Ditrysia</taxon>
        <taxon>Pyraloidea</taxon>
        <taxon>Pyralidae</taxon>
        <taxon>Galleriinae</taxon>
        <taxon>Galleria</taxon>
    </lineage>
</organism>
<dbReference type="SUPFAM" id="SSF54236">
    <property type="entry name" value="Ubiquitin-like"/>
    <property type="match status" value="1"/>
</dbReference>
<feature type="compositionally biased region" description="Basic residues" evidence="2">
    <location>
        <begin position="566"/>
        <end position="577"/>
    </location>
</feature>
<feature type="region of interest" description="Disordered" evidence="2">
    <location>
        <begin position="551"/>
        <end position="582"/>
    </location>
</feature>
<dbReference type="PANTHER" id="PTHR12948:SF3">
    <property type="entry name" value="NEDD8 ULTIMATE BUSTER 1"/>
    <property type="match status" value="1"/>
</dbReference>
<evidence type="ECO:0000256" key="1">
    <source>
        <dbReference type="SAM" id="Coils"/>
    </source>
</evidence>
<dbReference type="InterPro" id="IPR041207">
    <property type="entry name" value="NUB1_ubiquitin-like_dom"/>
</dbReference>
<dbReference type="PANTHER" id="PTHR12948">
    <property type="entry name" value="NEDD8 ULTIMATE BUSTER-1 BS4 PROTEIN"/>
    <property type="match status" value="1"/>
</dbReference>
<accession>A0ABM3ME31</accession>
<feature type="compositionally biased region" description="Low complexity" evidence="2">
    <location>
        <begin position="552"/>
        <end position="565"/>
    </location>
</feature>
<feature type="region of interest" description="Disordered" evidence="2">
    <location>
        <begin position="477"/>
        <end position="505"/>
    </location>
</feature>
<dbReference type="PROSITE" id="PS50030">
    <property type="entry name" value="UBA"/>
    <property type="match status" value="2"/>
</dbReference>
<dbReference type="InterPro" id="IPR000626">
    <property type="entry name" value="Ubiquitin-like_dom"/>
</dbReference>
<feature type="compositionally biased region" description="Basic and acidic residues" evidence="2">
    <location>
        <begin position="405"/>
        <end position="424"/>
    </location>
</feature>
<evidence type="ECO:0000256" key="2">
    <source>
        <dbReference type="SAM" id="MobiDB-lite"/>
    </source>
</evidence>
<feature type="compositionally biased region" description="Acidic residues" evidence="2">
    <location>
        <begin position="485"/>
        <end position="494"/>
    </location>
</feature>
<gene>
    <name evidence="6" type="primary">LOC113510984</name>
</gene>
<name>A0ABM3ME31_GALME</name>
<reference evidence="6" key="1">
    <citation type="submission" date="2025-08" db="UniProtKB">
        <authorList>
            <consortium name="RefSeq"/>
        </authorList>
    </citation>
    <scope>IDENTIFICATION</scope>
    <source>
        <tissue evidence="6">Whole larvae</tissue>
    </source>
</reference>
<proteinExistence type="predicted"/>
<protein>
    <submittedName>
        <fullName evidence="6">NEDD8 ultimate buster 1 isoform X1</fullName>
    </submittedName>
</protein>
<evidence type="ECO:0000259" key="4">
    <source>
        <dbReference type="PROSITE" id="PS50053"/>
    </source>
</evidence>
<dbReference type="CDD" id="cd17062">
    <property type="entry name" value="Ubl_NUB1"/>
    <property type="match status" value="1"/>
</dbReference>
<keyword evidence="5" id="KW-1185">Reference proteome</keyword>
<feature type="domain" description="Ubiquitin-like" evidence="4">
    <location>
        <begin position="119"/>
        <end position="165"/>
    </location>
</feature>
<dbReference type="InterPro" id="IPR029071">
    <property type="entry name" value="Ubiquitin-like_domsf"/>
</dbReference>
<sequence>METNLQHEDLLIKLRAKLNEDKIKLWEPPYIQPDNGISQSLQELAKKYSTALSIDLDTILQGLHELQLHSVDRSKANEEYKETGFATLRIKATIPGERPKIMKVQKKLYVMGSDLITAVAEEIGMAQIRLKLIFNGKVIKPTSSLEEQGIKNGVQIMALIMSKTPDEVKKEDEMYLEMKSTREDAALLSKYADEDYMKLEDQSGKAIELPAGERRALLVGLALHERGRAAARRQDYSRALVLLLDADRQLSECSSSILKSVDNYAVLQLDIAWCYLCLQSLSSATDAAARLARAEASLLRIYGEQHQTVAELKGNLATERVLLMRLYLLQGIVAYHQNKRAEARQLLDKAESELNLLRVDETSVCALVELGWSRAQARGGLRAAGGDRDRAHLLLAARRDARRDLRRRASDDRRRAREERKRGLCADGSAVSPQLVRGLQAMGYTRRRATLALRAANNRAAEAVRLIQEQPELVSTSLSTPLLADSEDSSDDTETTSSDVSLVEPDNKLIAELEAMGYESEEAKAALRVTNNSLDEAANLLVASGGHIVDGAANPTDPSTSAATSSKKKPNKHKKSKRKEECEMALERLSSAIRTEEDDHLDTTLIEEEEFLAQYKSLL</sequence>
<dbReference type="InterPro" id="IPR009060">
    <property type="entry name" value="UBA-like_sf"/>
</dbReference>
<feature type="region of interest" description="Disordered" evidence="2">
    <location>
        <begin position="405"/>
        <end position="425"/>
    </location>
</feature>
<dbReference type="RefSeq" id="XP_052749674.1">
    <property type="nucleotide sequence ID" value="XM_052893714.1"/>
</dbReference>
<dbReference type="Proteomes" id="UP001652740">
    <property type="component" value="Unplaced"/>
</dbReference>
<dbReference type="SUPFAM" id="SSF46934">
    <property type="entry name" value="UBA-like"/>
    <property type="match status" value="3"/>
</dbReference>
<dbReference type="SMART" id="SM00165">
    <property type="entry name" value="UBA"/>
    <property type="match status" value="3"/>
</dbReference>
<keyword evidence="1" id="KW-0175">Coiled coil</keyword>
<dbReference type="GeneID" id="113510984"/>
<evidence type="ECO:0000313" key="5">
    <source>
        <dbReference type="Proteomes" id="UP001652740"/>
    </source>
</evidence>
<dbReference type="PROSITE" id="PS50053">
    <property type="entry name" value="UBIQUITIN_2"/>
    <property type="match status" value="1"/>
</dbReference>
<dbReference type="Gene3D" id="1.10.8.10">
    <property type="entry name" value="DNA helicase RuvA subunit, C-terminal domain"/>
    <property type="match status" value="3"/>
</dbReference>
<feature type="domain" description="UBA" evidence="3">
    <location>
        <begin position="358"/>
        <end position="398"/>
    </location>
</feature>
<feature type="domain" description="UBA" evidence="3">
    <location>
        <begin position="504"/>
        <end position="544"/>
    </location>
</feature>
<evidence type="ECO:0000313" key="6">
    <source>
        <dbReference type="RefSeq" id="XP_052749674.1"/>
    </source>
</evidence>
<dbReference type="Pfam" id="PF18037">
    <property type="entry name" value="Ubiquitin_5"/>
    <property type="match status" value="1"/>
</dbReference>
<feature type="coiled-coil region" evidence="1">
    <location>
        <begin position="333"/>
        <end position="360"/>
    </location>
</feature>
<dbReference type="Pfam" id="PF00627">
    <property type="entry name" value="UBA"/>
    <property type="match status" value="1"/>
</dbReference>